<keyword evidence="1" id="KW-0472">Membrane</keyword>
<dbReference type="RefSeq" id="WP_012879779.1">
    <property type="nucleotide sequence ID" value="NC_013530.1"/>
</dbReference>
<name>D1BZQ9_XYLCX</name>
<accession>D1BZQ9</accession>
<feature type="transmembrane region" description="Helical" evidence="1">
    <location>
        <begin position="46"/>
        <end position="66"/>
    </location>
</feature>
<dbReference type="InterPro" id="IPR025508">
    <property type="entry name" value="DUF4395"/>
</dbReference>
<feature type="transmembrane region" description="Helical" evidence="1">
    <location>
        <begin position="97"/>
        <end position="117"/>
    </location>
</feature>
<evidence type="ECO:0000259" key="2">
    <source>
        <dbReference type="Pfam" id="PF14340"/>
    </source>
</evidence>
<feature type="domain" description="DUF4395" evidence="2">
    <location>
        <begin position="15"/>
        <end position="152"/>
    </location>
</feature>
<feature type="transmembrane region" description="Helical" evidence="1">
    <location>
        <begin position="123"/>
        <end position="148"/>
    </location>
</feature>
<dbReference type="EMBL" id="CP001821">
    <property type="protein sequence ID" value="ACZ32037.1"/>
    <property type="molecule type" value="Genomic_DNA"/>
</dbReference>
<dbReference type="eggNOG" id="ENOG5031D6V">
    <property type="taxonomic scope" value="Bacteria"/>
</dbReference>
<evidence type="ECO:0000313" key="4">
    <source>
        <dbReference type="Proteomes" id="UP000002255"/>
    </source>
</evidence>
<dbReference type="KEGG" id="xce:Xcel_3031"/>
<dbReference type="AlphaFoldDB" id="D1BZQ9"/>
<gene>
    <name evidence="3" type="ordered locus">Xcel_3031</name>
</gene>
<reference evidence="3 4" key="2">
    <citation type="journal article" date="2010" name="Stand. Genomic Sci.">
        <title>Complete genome sequence of Xylanimonas cellulosilytica type strain (XIL07).</title>
        <authorList>
            <person name="Foster B."/>
            <person name="Pukall R."/>
            <person name="Abt B."/>
            <person name="Nolan M."/>
            <person name="Glavina Del Rio T."/>
            <person name="Chen F."/>
            <person name="Lucas S."/>
            <person name="Tice H."/>
            <person name="Pitluck S."/>
            <person name="Cheng J.-F."/>
            <person name="Chertkov O."/>
            <person name="Brettin T."/>
            <person name="Han C."/>
            <person name="Detter J.C."/>
            <person name="Bruce D."/>
            <person name="Goodwin L."/>
            <person name="Ivanova N."/>
            <person name="Mavromatis K."/>
            <person name="Pati A."/>
            <person name="Mikhailova N."/>
            <person name="Chen A."/>
            <person name="Palaniappan K."/>
            <person name="Land M."/>
            <person name="Hauser L."/>
            <person name="Chang Y.-J."/>
            <person name="Jeffries C.D."/>
            <person name="Chain P."/>
            <person name="Rohde M."/>
            <person name="Goeker M."/>
            <person name="Bristow J."/>
            <person name="Eisen J.A."/>
            <person name="Markowitz V."/>
            <person name="Hugenholtz P."/>
            <person name="Kyrpides N.C."/>
            <person name="Klenk H.-P."/>
            <person name="Lapidus A."/>
        </authorList>
    </citation>
    <scope>NUCLEOTIDE SEQUENCE [LARGE SCALE GENOMIC DNA]</scope>
    <source>
        <strain evidence="4">DSM 15894 / CECT 5975 / LMG 20990 / XIL07</strain>
    </source>
</reference>
<evidence type="ECO:0000256" key="1">
    <source>
        <dbReference type="SAM" id="Phobius"/>
    </source>
</evidence>
<dbReference type="Pfam" id="PF14340">
    <property type="entry name" value="DUF4395"/>
    <property type="match status" value="1"/>
</dbReference>
<sequence>MTTSSSTGTTTPAGIDPRGPRVAAGITAVLLAVVVLLGVGESTRTAALVLLIVLALSFAVGAVLGAQGTWQGWVYRTFVRPRLAPPAELEDPRPPRFAQLVGLLVTGVGVVLGLAGVELAVPIAAAFAFVAAALNAVVGLCLGCELYLLGRRLRPSGGAAA</sequence>
<proteinExistence type="predicted"/>
<dbReference type="OrthoDB" id="345402at2"/>
<dbReference type="Proteomes" id="UP000002255">
    <property type="component" value="Chromosome"/>
</dbReference>
<dbReference type="HOGENOM" id="CLU_115719_1_0_11"/>
<organism evidence="3 4">
    <name type="scientific">Xylanimonas cellulosilytica (strain DSM 15894 / JCM 12276 / CECT 5975 / KCTC 9989 / LMG 20990 / NBRC 107835 / XIL07)</name>
    <dbReference type="NCBI Taxonomy" id="446471"/>
    <lineage>
        <taxon>Bacteria</taxon>
        <taxon>Bacillati</taxon>
        <taxon>Actinomycetota</taxon>
        <taxon>Actinomycetes</taxon>
        <taxon>Micrococcales</taxon>
        <taxon>Promicromonosporaceae</taxon>
        <taxon>Xylanimonas</taxon>
    </lineage>
</organism>
<keyword evidence="1" id="KW-1133">Transmembrane helix</keyword>
<reference evidence="4" key="1">
    <citation type="submission" date="2009-11" db="EMBL/GenBank/DDBJ databases">
        <title>The complete chromosome of Xylanimonas cellulosilytica DSM 15894.</title>
        <authorList>
            <consortium name="US DOE Joint Genome Institute (JGI-PGF)"/>
            <person name="Lucas S."/>
            <person name="Copeland A."/>
            <person name="Lapidus A."/>
            <person name="Glavina del Rio T."/>
            <person name="Dalin E."/>
            <person name="Tice H."/>
            <person name="Bruce D."/>
            <person name="Goodwin L."/>
            <person name="Pitluck S."/>
            <person name="Kyrpides N."/>
            <person name="Mavromatis K."/>
            <person name="Ivanova N."/>
            <person name="Mikhailova N."/>
            <person name="Foster B."/>
            <person name="Clum A."/>
            <person name="Brettin T."/>
            <person name="Detter J.C."/>
            <person name="Han C."/>
            <person name="Larimer F."/>
            <person name="Land M."/>
            <person name="Hauser L."/>
            <person name="Markowitz V."/>
            <person name="Cheng J.F."/>
            <person name="Hugenholtz P."/>
            <person name="Woyke T."/>
            <person name="Wu D."/>
            <person name="Gehrich-Schroeter G."/>
            <person name="Schneider S."/>
            <person name="Pukall S.R."/>
            <person name="Klenk H.P."/>
            <person name="Eisen J.A."/>
        </authorList>
    </citation>
    <scope>NUCLEOTIDE SEQUENCE [LARGE SCALE GENOMIC DNA]</scope>
    <source>
        <strain evidence="4">DSM 15894 / CECT 5975 / LMG 20990 / XIL07</strain>
    </source>
</reference>
<dbReference type="STRING" id="446471.Xcel_3031"/>
<evidence type="ECO:0000313" key="3">
    <source>
        <dbReference type="EMBL" id="ACZ32037.1"/>
    </source>
</evidence>
<keyword evidence="4" id="KW-1185">Reference proteome</keyword>
<protein>
    <recommendedName>
        <fullName evidence="2">DUF4395 domain-containing protein</fullName>
    </recommendedName>
</protein>
<feature type="transmembrane region" description="Helical" evidence="1">
    <location>
        <begin position="22"/>
        <end position="40"/>
    </location>
</feature>
<keyword evidence="1" id="KW-0812">Transmembrane</keyword>